<sequence length="1436" mass="160674">MQSRNVDLSTSANSTHFGRHKQKSSHCCLSGFVSSSCTDWNRTWYTDKPDLTECFQNTVLVWFPCVYLWLLAPFYALKLYCHDCGCIRISTLCTAKTVLGFLLASFGFVEFFYILLERSHEIQNHMVFLLSPIIRSLTVVLAVCVIQLERTRGCRSSVFLFLFWVLAVVCSLVPLRAKIQLVMYENPCPVKDASFLSKILFWWFTGLVVKGYRTPLEAGDLWNLREEDTSDKIISDLEEEWTTECAKLQEKTMAAGVALGTRLPDQAQILRKLQKEQSSGFCLMYCMILPCSLHPCPLSNSLLLGFMNEEDAPLWKGYFYATLMFLLSCLQSLFNHQYMYTCFTVGMRVKTAVMGLVYRKSLVINSASRRTCTVGEIVNLVSADTQKLMDFVVYFNAVWLAPIEIALCLFFLWQHLGPSALAGIATVILIFPLNGFIAKKRSKLQVQMKFMDGRIKLMNEILNGIKILKFYAWEKAFLEQVLGYREKELKALKKSQILYSISIASFNSSTFLVCIAFAMFGVYVLIDDKNVLDAQKVFVSMALINILKTPLSQLPFAMSTTMQAIVSLKRLGKYLCSEELKDDNVAKAPFNTDNGTFSWTKEGPPCLKRINVRVPQGSLVAVVGHVGSGKSSLLSAMLGETEKRSGSVSIKGSVAYVPQQAWIQNATVQDNVMFGREKQKTWYQRVLDACALLPDLEILHAGDSTEIGEKGLNLSGGQKQRVSLARAVYRKADVYLLDDPLSAVDAHVGQHIFDKVIGPKGVLRDKTRVLVTHGMSFLPQADLILVLVDGEITESGSYQELLSRHGAFADFIHTFASNDRKESVTETAAQRDTNSTNLQAMEPMSEIDKEQVPEDLGKLMEVDKARTGRVRLEMYMEYFKTIGMAFIIPIVFLYAFQQGASLAYNYWLSLWADEPIVNGTQVDTDMKLAVYGALGIAIFGTTVAISVGGIIASRHLHMDLLKNVLHSPMSFFETTPSGNLLNRFAKEIDAIDCMIPDGLKMMLGYLFKLMEVCIIVMLATPFAAVVILPLAILYAFVQSFYVATSCQLRRLESVSRSPIYTHFNETVQGASVIRAFGEQHRFIAQANKRVDFNQTSYFPRFVATRLGLIFVGNGVVLAAAILSVMGKDTLSPGIVGLAVSHSLQVTGILSWIVRSWTDVENNIVSVERVKEYADTAKEAEWNVEGSSLPLAWPQTGTIEFQDYGLQYRKGLDWALKGITLKIQEREKIGIVGRTGAGKSSLALGIFRILEAAKGEIYIDGVNIAEIGLHDLRSRITIIPQDPVLFSGSLRMNLDPFDTYTDEEIWSSLELAHLKNFVSNLPDKLNYECSEGGENLSLGQRQLVCLARALLRKTKILVLDEATAAVDLETDTLIQSTIRQQFEDCTVLTIAHRLNTIMDYTRVIVMDKGHISEMDSPTNLISNRGQFYRMCREAGLV</sequence>
<dbReference type="CDD" id="cd18603">
    <property type="entry name" value="ABC_6TM_MRP1_2_3_6_D2_like"/>
    <property type="match status" value="1"/>
</dbReference>
<evidence type="ECO:0000256" key="2">
    <source>
        <dbReference type="ARBA" id="ARBA00009726"/>
    </source>
</evidence>
<evidence type="ECO:0000256" key="3">
    <source>
        <dbReference type="ARBA" id="ARBA00022448"/>
    </source>
</evidence>
<dbReference type="GO" id="GO:0016020">
    <property type="term" value="C:membrane"/>
    <property type="evidence" value="ECO:0007669"/>
    <property type="project" value="InterPro"/>
</dbReference>
<evidence type="ECO:0000256" key="12">
    <source>
        <dbReference type="ARBA" id="ARBA00047523"/>
    </source>
</evidence>
<dbReference type="FunFam" id="1.20.1560.10:FF:000001">
    <property type="entry name" value="ATP-binding cassette subfamily C member 1"/>
    <property type="match status" value="1"/>
</dbReference>
<dbReference type="InterPro" id="IPR056227">
    <property type="entry name" value="TMD0_ABC"/>
</dbReference>
<dbReference type="InterPro" id="IPR017871">
    <property type="entry name" value="ABC_transporter-like_CS"/>
</dbReference>
<evidence type="ECO:0000313" key="17">
    <source>
        <dbReference type="Proteomes" id="UP000314982"/>
    </source>
</evidence>
<keyword evidence="8" id="KW-1278">Translocase</keyword>
<feature type="transmembrane region" description="Helical" evidence="13">
    <location>
        <begin position="391"/>
        <end position="413"/>
    </location>
</feature>
<feature type="transmembrane region" description="Helical" evidence="13">
    <location>
        <begin position="98"/>
        <end position="116"/>
    </location>
</feature>
<evidence type="ECO:0000259" key="14">
    <source>
        <dbReference type="PROSITE" id="PS50893"/>
    </source>
</evidence>
<feature type="transmembrane region" description="Helical" evidence="13">
    <location>
        <begin position="419"/>
        <end position="438"/>
    </location>
</feature>
<name>A0A4W5LWA6_9TELE</name>
<dbReference type="GO" id="GO:0015431">
    <property type="term" value="F:ABC-type glutathione S-conjugate transporter activity"/>
    <property type="evidence" value="ECO:0007669"/>
    <property type="project" value="UniProtKB-EC"/>
</dbReference>
<evidence type="ECO:0000256" key="4">
    <source>
        <dbReference type="ARBA" id="ARBA00022692"/>
    </source>
</evidence>
<evidence type="ECO:0000256" key="6">
    <source>
        <dbReference type="ARBA" id="ARBA00022741"/>
    </source>
</evidence>
<dbReference type="CDD" id="cd03250">
    <property type="entry name" value="ABCC_MRP_domain1"/>
    <property type="match status" value="1"/>
</dbReference>
<dbReference type="GO" id="GO:0005524">
    <property type="term" value="F:ATP binding"/>
    <property type="evidence" value="ECO:0007669"/>
    <property type="project" value="UniProtKB-KW"/>
</dbReference>
<dbReference type="InterPro" id="IPR003439">
    <property type="entry name" value="ABC_transporter-like_ATP-bd"/>
</dbReference>
<feature type="transmembrane region" description="Helical" evidence="13">
    <location>
        <begin position="158"/>
        <end position="175"/>
    </location>
</feature>
<evidence type="ECO:0000256" key="10">
    <source>
        <dbReference type="ARBA" id="ARBA00023136"/>
    </source>
</evidence>
<keyword evidence="5" id="KW-0677">Repeat</keyword>
<dbReference type="Pfam" id="PF00005">
    <property type="entry name" value="ABC_tran"/>
    <property type="match status" value="2"/>
</dbReference>
<keyword evidence="3" id="KW-0813">Transport</keyword>
<reference evidence="16" key="3">
    <citation type="submission" date="2025-09" db="UniProtKB">
        <authorList>
            <consortium name="Ensembl"/>
        </authorList>
    </citation>
    <scope>IDENTIFICATION</scope>
</reference>
<dbReference type="InterPro" id="IPR003593">
    <property type="entry name" value="AAA+_ATPase"/>
</dbReference>
<keyword evidence="4 13" id="KW-0812">Transmembrane</keyword>
<feature type="transmembrane region" description="Helical" evidence="13">
    <location>
        <begin position="128"/>
        <end position="146"/>
    </location>
</feature>
<feature type="domain" description="ABC transmembrane type-1" evidence="15">
    <location>
        <begin position="320"/>
        <end position="563"/>
    </location>
</feature>
<feature type="domain" description="ABC transporter" evidence="14">
    <location>
        <begin position="1198"/>
        <end position="1432"/>
    </location>
</feature>
<comment type="similarity">
    <text evidence="2">Belongs to the ABC transporter superfamily. ABCC family. Conjugate transporter (TC 3.A.1.208) subfamily.</text>
</comment>
<evidence type="ECO:0000256" key="5">
    <source>
        <dbReference type="ARBA" id="ARBA00022737"/>
    </source>
</evidence>
<dbReference type="PROSITE" id="PS00211">
    <property type="entry name" value="ABC_TRANSPORTER_1"/>
    <property type="match status" value="2"/>
</dbReference>
<evidence type="ECO:0000256" key="7">
    <source>
        <dbReference type="ARBA" id="ARBA00022840"/>
    </source>
</evidence>
<dbReference type="FunFam" id="3.40.50.300:FF:000293">
    <property type="entry name" value="ATP binding cassette subfamily C member 1"/>
    <property type="match status" value="1"/>
</dbReference>
<protein>
    <recommendedName>
        <fullName evidence="11">ABC-type glutathione-S-conjugate transporter</fullName>
        <ecNumber evidence="11">7.6.2.3</ecNumber>
    </recommendedName>
</protein>
<keyword evidence="10 13" id="KW-0472">Membrane</keyword>
<evidence type="ECO:0000259" key="15">
    <source>
        <dbReference type="PROSITE" id="PS50929"/>
    </source>
</evidence>
<reference evidence="17" key="1">
    <citation type="submission" date="2018-06" db="EMBL/GenBank/DDBJ databases">
        <title>Genome assembly of Danube salmon.</title>
        <authorList>
            <person name="Macqueen D.J."/>
            <person name="Gundappa M.K."/>
        </authorList>
    </citation>
    <scope>NUCLEOTIDE SEQUENCE [LARGE SCALE GENOMIC DNA]</scope>
</reference>
<feature type="transmembrane region" description="Helical" evidence="13">
    <location>
        <begin position="317"/>
        <end position="334"/>
    </location>
</feature>
<keyword evidence="7" id="KW-0067">ATP-binding</keyword>
<feature type="transmembrane region" description="Helical" evidence="13">
    <location>
        <begin position="59"/>
        <end position="77"/>
    </location>
</feature>
<dbReference type="PANTHER" id="PTHR24223">
    <property type="entry name" value="ATP-BINDING CASSETTE SUB-FAMILY C"/>
    <property type="match status" value="1"/>
</dbReference>
<dbReference type="Proteomes" id="UP000314982">
    <property type="component" value="Unassembled WGS sequence"/>
</dbReference>
<dbReference type="Ensembl" id="ENSHHUT00000031472.1">
    <property type="protein sequence ID" value="ENSHHUP00000030218.1"/>
    <property type="gene ID" value="ENSHHUG00000015972.1"/>
</dbReference>
<comment type="subcellular location">
    <subcellularLocation>
        <location evidence="1">Endomembrane system</location>
        <topology evidence="1">Multi-pass membrane protein</topology>
    </subcellularLocation>
</comment>
<feature type="transmembrane region" description="Helical" evidence="13">
    <location>
        <begin position="1102"/>
        <end position="1122"/>
    </location>
</feature>
<dbReference type="SMART" id="SM00382">
    <property type="entry name" value="AAA"/>
    <property type="match status" value="2"/>
</dbReference>
<evidence type="ECO:0000313" key="16">
    <source>
        <dbReference type="Ensembl" id="ENSHHUP00000030218.1"/>
    </source>
</evidence>
<dbReference type="FunFam" id="3.40.50.300:FF:000074">
    <property type="entry name" value="Multidrug resistance-associated protein 5 isoform 1"/>
    <property type="match status" value="1"/>
</dbReference>
<dbReference type="PROSITE" id="PS50929">
    <property type="entry name" value="ABC_TM1F"/>
    <property type="match status" value="2"/>
</dbReference>
<dbReference type="InterPro" id="IPR050173">
    <property type="entry name" value="ABC_transporter_C-like"/>
</dbReference>
<feature type="transmembrane region" description="Helical" evidence="13">
    <location>
        <begin position="878"/>
        <end position="896"/>
    </location>
</feature>
<dbReference type="InterPro" id="IPR011527">
    <property type="entry name" value="ABC1_TM_dom"/>
</dbReference>
<feature type="transmembrane region" description="Helical" evidence="13">
    <location>
        <begin position="928"/>
        <end position="952"/>
    </location>
</feature>
<keyword evidence="6" id="KW-0547">Nucleotide-binding</keyword>
<dbReference type="InterPro" id="IPR027417">
    <property type="entry name" value="P-loop_NTPase"/>
</dbReference>
<feature type="domain" description="ABC transmembrane type-1" evidence="15">
    <location>
        <begin position="890"/>
        <end position="1161"/>
    </location>
</feature>
<accession>A0A4W5LWA6</accession>
<dbReference type="SUPFAM" id="SSF52540">
    <property type="entry name" value="P-loop containing nucleoside triphosphate hydrolases"/>
    <property type="match status" value="2"/>
</dbReference>
<evidence type="ECO:0000256" key="11">
    <source>
        <dbReference type="ARBA" id="ARBA00024220"/>
    </source>
</evidence>
<dbReference type="SUPFAM" id="SSF90123">
    <property type="entry name" value="ABC transporter transmembrane region"/>
    <property type="match status" value="2"/>
</dbReference>
<keyword evidence="17" id="KW-1185">Reference proteome</keyword>
<dbReference type="Pfam" id="PF24357">
    <property type="entry name" value="TMD0_ABC"/>
    <property type="match status" value="1"/>
</dbReference>
<proteinExistence type="inferred from homology"/>
<comment type="catalytic activity">
    <reaction evidence="12">
        <text>leukotriene C4(in) + ATP + H2O = leukotriene C4(out) + ADP + phosphate + H(+)</text>
        <dbReference type="Rhea" id="RHEA:38963"/>
        <dbReference type="ChEBI" id="CHEBI:15377"/>
        <dbReference type="ChEBI" id="CHEBI:15378"/>
        <dbReference type="ChEBI" id="CHEBI:30616"/>
        <dbReference type="ChEBI" id="CHEBI:43474"/>
        <dbReference type="ChEBI" id="CHEBI:57973"/>
        <dbReference type="ChEBI" id="CHEBI:456216"/>
    </reaction>
    <physiologicalReaction direction="left-to-right" evidence="12">
        <dbReference type="Rhea" id="RHEA:38964"/>
    </physiologicalReaction>
</comment>
<dbReference type="GeneTree" id="ENSGT00940000165591"/>
<dbReference type="PROSITE" id="PS50893">
    <property type="entry name" value="ABC_TRANSPORTER_2"/>
    <property type="match status" value="2"/>
</dbReference>
<reference evidence="16" key="2">
    <citation type="submission" date="2025-08" db="UniProtKB">
        <authorList>
            <consortium name="Ensembl"/>
        </authorList>
    </citation>
    <scope>IDENTIFICATION</scope>
</reference>
<dbReference type="InterPro" id="IPR036640">
    <property type="entry name" value="ABC1_TM_sf"/>
</dbReference>
<dbReference type="Gene3D" id="3.40.50.300">
    <property type="entry name" value="P-loop containing nucleotide triphosphate hydrolases"/>
    <property type="match status" value="2"/>
</dbReference>
<dbReference type="FunFam" id="1.20.1560.10:FF:000032">
    <property type="entry name" value="ATP-binding cassette sub-family C member 6"/>
    <property type="match status" value="1"/>
</dbReference>
<dbReference type="GO" id="GO:0016887">
    <property type="term" value="F:ATP hydrolysis activity"/>
    <property type="evidence" value="ECO:0007669"/>
    <property type="project" value="InterPro"/>
</dbReference>
<evidence type="ECO:0000256" key="1">
    <source>
        <dbReference type="ARBA" id="ARBA00004127"/>
    </source>
</evidence>
<dbReference type="PANTHER" id="PTHR24223:SF339">
    <property type="entry name" value="ATP-BINDING CASSETTE SUB-FAMILY C MEMBER 6"/>
    <property type="match status" value="1"/>
</dbReference>
<feature type="transmembrane region" description="Helical" evidence="13">
    <location>
        <begin position="497"/>
        <end position="526"/>
    </location>
</feature>
<dbReference type="GO" id="GO:0012505">
    <property type="term" value="C:endomembrane system"/>
    <property type="evidence" value="ECO:0007669"/>
    <property type="project" value="UniProtKB-SubCell"/>
</dbReference>
<feature type="transmembrane region" description="Helical" evidence="13">
    <location>
        <begin position="1009"/>
        <end position="1037"/>
    </location>
</feature>
<evidence type="ECO:0000256" key="9">
    <source>
        <dbReference type="ARBA" id="ARBA00022989"/>
    </source>
</evidence>
<dbReference type="CDD" id="cd18595">
    <property type="entry name" value="ABC_6TM_MRP1_2_3_6_D1_like"/>
    <property type="match status" value="1"/>
</dbReference>
<dbReference type="EC" id="7.6.2.3" evidence="11"/>
<keyword evidence="9 13" id="KW-1133">Transmembrane helix</keyword>
<dbReference type="Pfam" id="PF00664">
    <property type="entry name" value="ABC_membrane"/>
    <property type="match status" value="2"/>
</dbReference>
<evidence type="ECO:0000256" key="8">
    <source>
        <dbReference type="ARBA" id="ARBA00022967"/>
    </source>
</evidence>
<dbReference type="CDD" id="cd03244">
    <property type="entry name" value="ABCC_MRP_domain2"/>
    <property type="match status" value="1"/>
</dbReference>
<organism evidence="16 17">
    <name type="scientific">Hucho hucho</name>
    <name type="common">huchen</name>
    <dbReference type="NCBI Taxonomy" id="62062"/>
    <lineage>
        <taxon>Eukaryota</taxon>
        <taxon>Metazoa</taxon>
        <taxon>Chordata</taxon>
        <taxon>Craniata</taxon>
        <taxon>Vertebrata</taxon>
        <taxon>Euteleostomi</taxon>
        <taxon>Actinopterygii</taxon>
        <taxon>Neopterygii</taxon>
        <taxon>Teleostei</taxon>
        <taxon>Protacanthopterygii</taxon>
        <taxon>Salmoniformes</taxon>
        <taxon>Salmonidae</taxon>
        <taxon>Salmoninae</taxon>
        <taxon>Hucho</taxon>
    </lineage>
</organism>
<feature type="domain" description="ABC transporter" evidence="14">
    <location>
        <begin position="580"/>
        <end position="814"/>
    </location>
</feature>
<dbReference type="Gene3D" id="1.20.1560.10">
    <property type="entry name" value="ABC transporter type 1, transmembrane domain"/>
    <property type="match status" value="2"/>
</dbReference>
<evidence type="ECO:0000256" key="13">
    <source>
        <dbReference type="SAM" id="Phobius"/>
    </source>
</evidence>